<dbReference type="EMBL" id="UYJE01009063">
    <property type="protein sequence ID" value="VDI69711.1"/>
    <property type="molecule type" value="Genomic_DNA"/>
</dbReference>
<keyword evidence="2" id="KW-1185">Reference proteome</keyword>
<evidence type="ECO:0000313" key="2">
    <source>
        <dbReference type="Proteomes" id="UP000596742"/>
    </source>
</evidence>
<organism evidence="1 2">
    <name type="scientific">Mytilus galloprovincialis</name>
    <name type="common">Mediterranean mussel</name>
    <dbReference type="NCBI Taxonomy" id="29158"/>
    <lineage>
        <taxon>Eukaryota</taxon>
        <taxon>Metazoa</taxon>
        <taxon>Spiralia</taxon>
        <taxon>Lophotrochozoa</taxon>
        <taxon>Mollusca</taxon>
        <taxon>Bivalvia</taxon>
        <taxon>Autobranchia</taxon>
        <taxon>Pteriomorphia</taxon>
        <taxon>Mytilida</taxon>
        <taxon>Mytiloidea</taxon>
        <taxon>Mytilidae</taxon>
        <taxon>Mytilinae</taxon>
        <taxon>Mytilus</taxon>
    </lineage>
</organism>
<dbReference type="Proteomes" id="UP000596742">
    <property type="component" value="Unassembled WGS sequence"/>
</dbReference>
<proteinExistence type="predicted"/>
<evidence type="ECO:0000313" key="1">
    <source>
        <dbReference type="EMBL" id="VDI69711.1"/>
    </source>
</evidence>
<accession>A0A8B6GVT6</accession>
<name>A0A8B6GVT6_MYTGA</name>
<comment type="caution">
    <text evidence="1">The sequence shown here is derived from an EMBL/GenBank/DDBJ whole genome shotgun (WGS) entry which is preliminary data.</text>
</comment>
<gene>
    <name evidence="1" type="ORF">MGAL_10B082480</name>
</gene>
<dbReference type="AlphaFoldDB" id="A0A8B6GVT6"/>
<sequence>MTEQTRFFDVDCSFEFMKTNSNGVTIYYGWCEGCKAENQGALQVFNGKFNINDNERDIHTNLDAAYFSRIWYAKGMELQIKEDQLKEDNGYIDSIDMIVSPYSEWLAQRRRWRLTIVPKSSECRSKYCSQNATAEILRPMQEINIRTTYANLTFNEQTKRSVYYVNFVASTDTTGKSNHGVFVLTRVSDTADNLSVFDVTVTIEKDIYSWSYYIITL</sequence>
<protein>
    <submittedName>
        <fullName evidence="1">Uncharacterized protein</fullName>
    </submittedName>
</protein>
<reference evidence="1" key="1">
    <citation type="submission" date="2018-11" db="EMBL/GenBank/DDBJ databases">
        <authorList>
            <person name="Alioto T."/>
            <person name="Alioto T."/>
        </authorList>
    </citation>
    <scope>NUCLEOTIDE SEQUENCE</scope>
</reference>